<evidence type="ECO:0000313" key="1">
    <source>
        <dbReference type="EMBL" id="NOJ82609.1"/>
    </source>
</evidence>
<reference evidence="1 2" key="1">
    <citation type="submission" date="2020-05" db="EMBL/GenBank/DDBJ databases">
        <authorList>
            <person name="Whitworth D."/>
        </authorList>
    </citation>
    <scope>NUCLEOTIDE SEQUENCE [LARGE SCALE GENOMIC DNA]</scope>
    <source>
        <strain evidence="1 2">AM005</strain>
    </source>
</reference>
<comment type="caution">
    <text evidence="1">The sequence shown here is derived from an EMBL/GenBank/DDBJ whole genome shotgun (WGS) entry which is preliminary data.</text>
</comment>
<dbReference type="AlphaFoldDB" id="A0A4Y6C961"/>
<accession>A0A4Y6C961</accession>
<organism evidence="1 2">
    <name type="scientific">Myxococcus xanthus</name>
    <dbReference type="NCBI Taxonomy" id="34"/>
    <lineage>
        <taxon>Bacteria</taxon>
        <taxon>Pseudomonadati</taxon>
        <taxon>Myxococcota</taxon>
        <taxon>Myxococcia</taxon>
        <taxon>Myxococcales</taxon>
        <taxon>Cystobacterineae</taxon>
        <taxon>Myxococcaceae</taxon>
        <taxon>Myxococcus</taxon>
    </lineage>
</organism>
<evidence type="ECO:0000313" key="2">
    <source>
        <dbReference type="Proteomes" id="UP000533080"/>
    </source>
</evidence>
<name>A0A4Y6C961_MYXXA</name>
<dbReference type="EMBL" id="JABFNT010000136">
    <property type="protein sequence ID" value="NOJ82609.1"/>
    <property type="molecule type" value="Genomic_DNA"/>
</dbReference>
<dbReference type="Proteomes" id="UP000533080">
    <property type="component" value="Unassembled WGS sequence"/>
</dbReference>
<gene>
    <name evidence="1" type="ORF">HNV28_30570</name>
</gene>
<protein>
    <submittedName>
        <fullName evidence="1">Uncharacterized protein</fullName>
    </submittedName>
</protein>
<proteinExistence type="predicted"/>
<dbReference type="RefSeq" id="WP_140861474.1">
    <property type="nucleotide sequence ID" value="NZ_CP017171.1"/>
</dbReference>
<sequence length="127" mass="14140">MRYFSSRTDSPLLHIMWGNAFLLSLIYLLLGLGVEIALRYFPSRFLQRLSLSLDSLPARALELTGAMEPLRAAYFSGRISEVGVRVVFGVTTMVVIFLLAMVVGTLMGGVRTLLARRALREGGRRHP</sequence>